<evidence type="ECO:0000256" key="1">
    <source>
        <dbReference type="SAM" id="SignalP"/>
    </source>
</evidence>
<organism evidence="2 3">
    <name type="scientific">Pseudozobellia thermophila</name>
    <dbReference type="NCBI Taxonomy" id="192903"/>
    <lineage>
        <taxon>Bacteria</taxon>
        <taxon>Pseudomonadati</taxon>
        <taxon>Bacteroidota</taxon>
        <taxon>Flavobacteriia</taxon>
        <taxon>Flavobacteriales</taxon>
        <taxon>Flavobacteriaceae</taxon>
        <taxon>Pseudozobellia</taxon>
    </lineage>
</organism>
<sequence>MKRVSLTALAVLAVAAACSDETTVYSDPSEDVSIERSETVLENSILFDDAGVLEITNEASLTGKTAKESEEMAGDYPLTLVASVDPPSYSGAENLTASHVHIDGDYAYVAYNTVEDGYAGGIDIVDVSDPNRPQVTSRLYYSNADINSVEYSDGYVYAVGGVDSEKSVRATSNSFVVKIPVSGGRMDTSSDLIYGFQEGFNATDIEIASNTVYVTSGKDGLLAAYNKSDLSLQDDVSFSDLRSVATSDETVAVLDAATGVVLLDQGLNVTQKIAIESDFGDFSKRTLDISQDRIVVSEGSKGAGIYSRSSGSLLEYVPILINPEGVDQSNIVTNAVATNETILLMANGGAGLCLSEARENNTDLVGIIDLNGSINYVESKGDYVFAASGTAGLQIVKLNRPDDSLEARCEDLPYYFGSANLDVNDGEEKAYRGAKSFNRISVNGSLLLCGSWTAHNNAYVNSNGLFEMKGTFVIGRNNKRKNITVNKDATFRVEGSLTIYGDLVLNEGATLEFLGSDSKVNVFGSVKKLGNVTITGQFEDVQGKF</sequence>
<evidence type="ECO:0000313" key="3">
    <source>
        <dbReference type="Proteomes" id="UP000184543"/>
    </source>
</evidence>
<dbReference type="Proteomes" id="UP000184543">
    <property type="component" value="Unassembled WGS sequence"/>
</dbReference>
<dbReference type="AlphaFoldDB" id="A0A1M6N8Z9"/>
<feature type="chain" id="PRO_5012252009" evidence="1">
    <location>
        <begin position="20"/>
        <end position="545"/>
    </location>
</feature>
<dbReference type="Pfam" id="PF08309">
    <property type="entry name" value="LVIVD"/>
    <property type="match status" value="1"/>
</dbReference>
<protein>
    <submittedName>
        <fullName evidence="2">Uncharacterized conserved protein</fullName>
    </submittedName>
</protein>
<dbReference type="InterPro" id="IPR013211">
    <property type="entry name" value="LVIVD"/>
</dbReference>
<name>A0A1M6N8Z9_9FLAO</name>
<gene>
    <name evidence="2" type="ORF">SAMN04488513_11277</name>
</gene>
<dbReference type="PROSITE" id="PS51257">
    <property type="entry name" value="PROKAR_LIPOPROTEIN"/>
    <property type="match status" value="1"/>
</dbReference>
<dbReference type="OrthoDB" id="814028at2"/>
<proteinExistence type="predicted"/>
<keyword evidence="3" id="KW-1185">Reference proteome</keyword>
<keyword evidence="1" id="KW-0732">Signal</keyword>
<dbReference type="RefSeq" id="WP_072995458.1">
    <property type="nucleotide sequence ID" value="NZ_FQYU01000012.1"/>
</dbReference>
<dbReference type="SUPFAM" id="SSF50998">
    <property type="entry name" value="Quinoprotein alcohol dehydrogenase-like"/>
    <property type="match status" value="1"/>
</dbReference>
<accession>A0A1M6N8Z9</accession>
<feature type="signal peptide" evidence="1">
    <location>
        <begin position="1"/>
        <end position="19"/>
    </location>
</feature>
<dbReference type="InterPro" id="IPR011047">
    <property type="entry name" value="Quinoprotein_ADH-like_sf"/>
</dbReference>
<evidence type="ECO:0000313" key="2">
    <source>
        <dbReference type="EMBL" id="SHJ92162.1"/>
    </source>
</evidence>
<reference evidence="3" key="1">
    <citation type="submission" date="2016-11" db="EMBL/GenBank/DDBJ databases">
        <authorList>
            <person name="Varghese N."/>
            <person name="Submissions S."/>
        </authorList>
    </citation>
    <scope>NUCLEOTIDE SEQUENCE [LARGE SCALE GENOMIC DNA]</scope>
    <source>
        <strain evidence="3">DSM 19858</strain>
    </source>
</reference>
<dbReference type="EMBL" id="FQYU01000012">
    <property type="protein sequence ID" value="SHJ92162.1"/>
    <property type="molecule type" value="Genomic_DNA"/>
</dbReference>